<dbReference type="GeneID" id="117243472"/>
<evidence type="ECO:0000256" key="3">
    <source>
        <dbReference type="SAM" id="Coils"/>
    </source>
</evidence>
<proteinExistence type="inferred from homology"/>
<feature type="coiled-coil region" evidence="3">
    <location>
        <begin position="93"/>
        <end position="137"/>
    </location>
</feature>
<sequence length="840" mass="98243">MQTEVPTLPVVHFNAHKNLNRKQNSNLGRPSVETKINSSHKNIAYLSYKKKNLHPLLVRPYQSNVRQCPSLEQSKPNKSNIEQRVLSAKMLRIKELQNQLADAHYRLNELATENKLLRALQKRQDSALKRYEGTNAELPRIINSHHEELRVLQIKYKKLKTLQKETCNLLKEKENELQHLQSQNKHLLQLSKDRNLGEREKLQIEVSDLNHRIQQQQDTIQTLHKKLTLETKSLKQQLHLEISKRRETQKHLDETTEKLRSLENLLDNRERRLYYSGQLLFPDKNRRFGTQSLTNLRDISSSNPLKIPSKNKKWQTDIQKDSLPMLHTSELNEKNIKTEERIISNQTLDCIKSETMTNLEQVRRYRLQKSPYKNTLNNSEEKSREIDLAINENSEFSIGLEKSEQLEKQHKEEKEYQISAGKFRKIYNNRKCQNFISSSGGSESENENEHENDKNNYTNATNNSKQLHARLISSADDTSDSKDSDCKYRNKLRVLVRERKNSYVSDSEIESEIRKQSIEHYLTVNRQNDTLKLISSVYDNQAHYDSDKETEKFTSSKNILNESQNVYQSLIDEMYIKTKNVENENIYAQYDIHTEYRNSGNIENYMCEQAPPKIQEFNNVSMKKDDFKNESSLQTYFKDGHDVSFKTNNIEPVDIESKISHANETLFNGTQKRSSTQDLLNSSQNLNKATINKVGTTEVGILSENMLLQNHSLETKNKLNKNEFQNVNMISHNVQSHDNDSVHDILTDVSTMSESNIKTKMTDYNKEKLLASMKAIDNNENIEFLNQDYEKHNVTRKKQMIENVFPDLPSHMKKKQEIIKDIFDTDVIKNESTDNCNKLH</sequence>
<feature type="region of interest" description="Disordered" evidence="4">
    <location>
        <begin position="437"/>
        <end position="465"/>
    </location>
</feature>
<keyword evidence="6" id="KW-1185">Reference proteome</keyword>
<organism evidence="6 7">
    <name type="scientific">Bombus vosnesenskii</name>
    <dbReference type="NCBI Taxonomy" id="207650"/>
    <lineage>
        <taxon>Eukaryota</taxon>
        <taxon>Metazoa</taxon>
        <taxon>Ecdysozoa</taxon>
        <taxon>Arthropoda</taxon>
        <taxon>Hexapoda</taxon>
        <taxon>Insecta</taxon>
        <taxon>Pterygota</taxon>
        <taxon>Neoptera</taxon>
        <taxon>Endopterygota</taxon>
        <taxon>Hymenoptera</taxon>
        <taxon>Apocrita</taxon>
        <taxon>Aculeata</taxon>
        <taxon>Apoidea</taxon>
        <taxon>Anthophila</taxon>
        <taxon>Apidae</taxon>
        <taxon>Bombus</taxon>
        <taxon>Pyrobombus</taxon>
    </lineage>
</organism>
<evidence type="ECO:0000256" key="4">
    <source>
        <dbReference type="SAM" id="MobiDB-lite"/>
    </source>
</evidence>
<dbReference type="AlphaFoldDB" id="A0A6J3LQ50"/>
<keyword evidence="2 3" id="KW-0175">Coiled coil</keyword>
<reference evidence="7" key="1">
    <citation type="submission" date="2025-08" db="UniProtKB">
        <authorList>
            <consortium name="RefSeq"/>
        </authorList>
    </citation>
    <scope>IDENTIFICATION</scope>
    <source>
        <tissue evidence="7">Muscle</tissue>
    </source>
</reference>
<dbReference type="InterPro" id="IPR026188">
    <property type="entry name" value="Lebercilin-like"/>
</dbReference>
<dbReference type="InterPro" id="IPR028933">
    <property type="entry name" value="Lebercilin_dom"/>
</dbReference>
<name>A0A6J3LQ50_9HYME</name>
<feature type="coiled-coil region" evidence="3">
    <location>
        <begin position="163"/>
        <end position="272"/>
    </location>
</feature>
<dbReference type="RefSeq" id="XP_033366876.1">
    <property type="nucleotide sequence ID" value="XM_033510985.1"/>
</dbReference>
<dbReference type="GO" id="GO:0042073">
    <property type="term" value="P:intraciliary transport"/>
    <property type="evidence" value="ECO:0007669"/>
    <property type="project" value="TreeGrafter"/>
</dbReference>
<feature type="domain" description="Lebercilin" evidence="5">
    <location>
        <begin position="82"/>
        <end position="273"/>
    </location>
</feature>
<protein>
    <submittedName>
        <fullName evidence="7">Uncharacterized protein PFB0145c</fullName>
    </submittedName>
</protein>
<gene>
    <name evidence="7" type="primary">LOC117243472</name>
</gene>
<dbReference type="Proteomes" id="UP000504631">
    <property type="component" value="Unplaced"/>
</dbReference>
<comment type="similarity">
    <text evidence="1">Belongs to the LCA5 family.</text>
</comment>
<evidence type="ECO:0000259" key="5">
    <source>
        <dbReference type="Pfam" id="PF15619"/>
    </source>
</evidence>
<dbReference type="PANTHER" id="PTHR16650">
    <property type="entry name" value="C21ORF13-RELATED"/>
    <property type="match status" value="1"/>
</dbReference>
<dbReference type="Pfam" id="PF15619">
    <property type="entry name" value="Lebercilin"/>
    <property type="match status" value="1"/>
</dbReference>
<evidence type="ECO:0000313" key="6">
    <source>
        <dbReference type="Proteomes" id="UP000504631"/>
    </source>
</evidence>
<dbReference type="GO" id="GO:0005930">
    <property type="term" value="C:axoneme"/>
    <property type="evidence" value="ECO:0007669"/>
    <property type="project" value="TreeGrafter"/>
</dbReference>
<dbReference type="PANTHER" id="PTHR16650:SF6">
    <property type="entry name" value="GH21622P"/>
    <property type="match status" value="1"/>
</dbReference>
<dbReference type="KEGG" id="bvk:117243472"/>
<evidence type="ECO:0000256" key="2">
    <source>
        <dbReference type="ARBA" id="ARBA00023054"/>
    </source>
</evidence>
<accession>A0A6J3LQ50</accession>
<evidence type="ECO:0000313" key="7">
    <source>
        <dbReference type="RefSeq" id="XP_033366876.1"/>
    </source>
</evidence>
<evidence type="ECO:0000256" key="1">
    <source>
        <dbReference type="ARBA" id="ARBA00010229"/>
    </source>
</evidence>